<reference evidence="1" key="1">
    <citation type="submission" date="2023-04" db="EMBL/GenBank/DDBJ databases">
        <title>A chromosome-level genome assembly of the parasitoid wasp Eretmocerus hayati.</title>
        <authorList>
            <person name="Zhong Y."/>
            <person name="Liu S."/>
            <person name="Liu Y."/>
        </authorList>
    </citation>
    <scope>NUCLEOTIDE SEQUENCE</scope>
    <source>
        <strain evidence="1">ZJU_SS_LIU_2023</strain>
    </source>
</reference>
<evidence type="ECO:0000313" key="2">
    <source>
        <dbReference type="Proteomes" id="UP001239111"/>
    </source>
</evidence>
<keyword evidence="2" id="KW-1185">Reference proteome</keyword>
<organism evidence="1 2">
    <name type="scientific">Eretmocerus hayati</name>
    <dbReference type="NCBI Taxonomy" id="131215"/>
    <lineage>
        <taxon>Eukaryota</taxon>
        <taxon>Metazoa</taxon>
        <taxon>Ecdysozoa</taxon>
        <taxon>Arthropoda</taxon>
        <taxon>Hexapoda</taxon>
        <taxon>Insecta</taxon>
        <taxon>Pterygota</taxon>
        <taxon>Neoptera</taxon>
        <taxon>Endopterygota</taxon>
        <taxon>Hymenoptera</taxon>
        <taxon>Apocrita</taxon>
        <taxon>Proctotrupomorpha</taxon>
        <taxon>Chalcidoidea</taxon>
        <taxon>Aphelinidae</taxon>
        <taxon>Aphelininae</taxon>
        <taxon>Eretmocerus</taxon>
    </lineage>
</organism>
<dbReference type="EMBL" id="CM056741">
    <property type="protein sequence ID" value="KAJ8682621.1"/>
    <property type="molecule type" value="Genomic_DNA"/>
</dbReference>
<evidence type="ECO:0000313" key="1">
    <source>
        <dbReference type="EMBL" id="KAJ8682621.1"/>
    </source>
</evidence>
<sequence length="135" mass="15169">MPLPKSRLYCAVPGCPSKSGVPKFGFLADDALREKWFDKIGSVALRGKTYAEIADARWRVCHKHFIDDYKVYRADGMRKTDDAIPTLNLLSAQDASDRNQVPSVASSRERVETVARTPSTRKRIKTYHPGISSTR</sequence>
<gene>
    <name evidence="1" type="ORF">QAD02_018413</name>
</gene>
<protein>
    <submittedName>
        <fullName evidence="1">Uncharacterized protein</fullName>
    </submittedName>
</protein>
<accession>A0ACC2PHY4</accession>
<dbReference type="Proteomes" id="UP001239111">
    <property type="component" value="Chromosome 1"/>
</dbReference>
<comment type="caution">
    <text evidence="1">The sequence shown here is derived from an EMBL/GenBank/DDBJ whole genome shotgun (WGS) entry which is preliminary data.</text>
</comment>
<name>A0ACC2PHY4_9HYME</name>
<proteinExistence type="predicted"/>